<dbReference type="Pfam" id="PF13197">
    <property type="entry name" value="DUF4013"/>
    <property type="match status" value="1"/>
</dbReference>
<evidence type="ECO:0000313" key="3">
    <source>
        <dbReference type="EMBL" id="AEB07878.1"/>
    </source>
</evidence>
<feature type="transmembrane region" description="Helical" evidence="2">
    <location>
        <begin position="27"/>
        <end position="49"/>
    </location>
</feature>
<feature type="transmembrane region" description="Helical" evidence="2">
    <location>
        <begin position="227"/>
        <end position="255"/>
    </location>
</feature>
<proteinExistence type="predicted"/>
<dbReference type="KEGG" id="cgo:Corgl_1783"/>
<dbReference type="EMBL" id="CP002628">
    <property type="protein sequence ID" value="AEB07878.1"/>
    <property type="molecule type" value="Genomic_DNA"/>
</dbReference>
<dbReference type="HOGENOM" id="CLU_040778_0_0_11"/>
<dbReference type="STRING" id="700015.Corgl_1783"/>
<keyword evidence="2" id="KW-1133">Transmembrane helix</keyword>
<accession>F2N9D0</accession>
<evidence type="ECO:0000256" key="1">
    <source>
        <dbReference type="SAM" id="MobiDB-lite"/>
    </source>
</evidence>
<dbReference type="eggNOG" id="COG3266">
    <property type="taxonomic scope" value="Bacteria"/>
</dbReference>
<name>F2N9D0_CORGP</name>
<gene>
    <name evidence="3" type="ordered locus">Corgl_1783</name>
</gene>
<keyword evidence="2" id="KW-0812">Transmembrane</keyword>
<keyword evidence="4" id="KW-1185">Reference proteome</keyword>
<protein>
    <recommendedName>
        <fullName evidence="5">DUF4013 domain-containing protein</fullName>
    </recommendedName>
</protein>
<feature type="region of interest" description="Disordered" evidence="1">
    <location>
        <begin position="290"/>
        <end position="360"/>
    </location>
</feature>
<feature type="transmembrane region" description="Helical" evidence="2">
    <location>
        <begin position="130"/>
        <end position="150"/>
    </location>
</feature>
<feature type="compositionally biased region" description="Low complexity" evidence="1">
    <location>
        <begin position="304"/>
        <end position="319"/>
    </location>
</feature>
<feature type="transmembrane region" description="Helical" evidence="2">
    <location>
        <begin position="183"/>
        <end position="207"/>
    </location>
</feature>
<feature type="compositionally biased region" description="Basic and acidic residues" evidence="1">
    <location>
        <begin position="320"/>
        <end position="335"/>
    </location>
</feature>
<dbReference type="AlphaFoldDB" id="F2N9D0"/>
<feature type="transmembrane region" description="Helical" evidence="2">
    <location>
        <begin position="80"/>
        <end position="101"/>
    </location>
</feature>
<evidence type="ECO:0000256" key="2">
    <source>
        <dbReference type="SAM" id="Phobius"/>
    </source>
</evidence>
<dbReference type="Proteomes" id="UP000006851">
    <property type="component" value="Chromosome"/>
</dbReference>
<organism evidence="3 4">
    <name type="scientific">Coriobacterium glomerans (strain ATCC 49209 / DSM 20642 / JCM 10262 / PW2)</name>
    <dbReference type="NCBI Taxonomy" id="700015"/>
    <lineage>
        <taxon>Bacteria</taxon>
        <taxon>Bacillati</taxon>
        <taxon>Actinomycetota</taxon>
        <taxon>Coriobacteriia</taxon>
        <taxon>Coriobacteriales</taxon>
        <taxon>Coriobacteriaceae</taxon>
        <taxon>Coriobacterium</taxon>
    </lineage>
</organism>
<evidence type="ECO:0000313" key="4">
    <source>
        <dbReference type="Proteomes" id="UP000006851"/>
    </source>
</evidence>
<sequence length="360" mass="39656">MFMLYRQISFSTSWKRLLGQRDWFRPLLKIALLAWIPILGEIVVFGYGYERARLIAWGVDASSDRHGTDYRTLLHTGVRAFLVSFSMRAVLLCLPVLFFGLDLMRVPLPFFPLEAGSYRIYLLLDGGDDLLYPLLLVMLLLAGTFISVAAMRATIYDQFSAGWRIDRLLQMVARDLTGFFRTYGVALMSSALSFASIVLTGFIARIATRYLVYALSIVRYAQEQDMLSSLLITYFVPLLLLVVITLAFAYGLALLASIMQLVSISAMGQWFSGFEVDRWDVSSAPLPPAVIASGPGAPEPPRAPAAEATSPSASPAAPADTDRQPDPVPEPEPRVRQIPLAPMLGEASGNASESEPAHRV</sequence>
<keyword evidence="2" id="KW-0472">Membrane</keyword>
<evidence type="ECO:0008006" key="5">
    <source>
        <dbReference type="Google" id="ProtNLM"/>
    </source>
</evidence>
<reference evidence="4" key="1">
    <citation type="journal article" date="2013" name="Stand. Genomic Sci.">
        <title>Complete genome sequence of Coriobacterium glomerans type strain (PW2(T)) from the midgut of Pyrrhocoris apterus L. (red soldier bug).</title>
        <authorList>
            <person name="Stackebrandt E."/>
            <person name="Zeytun A."/>
            <person name="Lapidus A."/>
            <person name="Nolan M."/>
            <person name="Lucas S."/>
            <person name="Hammon N."/>
            <person name="Deshpande S."/>
            <person name="Cheng J.F."/>
            <person name="Tapia R."/>
            <person name="Goodwin L.A."/>
            <person name="Pitluck S."/>
            <person name="Liolios K."/>
            <person name="Pagani I."/>
            <person name="Ivanova N."/>
            <person name="Mavromatis K."/>
            <person name="Mikhailova N."/>
            <person name="Huntemann M."/>
            <person name="Pati A."/>
            <person name="Chen A."/>
            <person name="Palaniappan K."/>
            <person name="Chang Y.J."/>
            <person name="Land M."/>
            <person name="Hauser L."/>
            <person name="Rohde M."/>
            <person name="Pukall R."/>
            <person name="Goker M."/>
            <person name="Detter J.C."/>
            <person name="Woyke T."/>
            <person name="Bristow J."/>
            <person name="Eisen J.A."/>
            <person name="Markowitz V."/>
            <person name="Hugenholtz P."/>
            <person name="Kyrpides N.C."/>
            <person name="Klenk H.P."/>
        </authorList>
    </citation>
    <scope>NUCLEOTIDE SEQUENCE</scope>
    <source>
        <strain evidence="4">ATCC 49209 / DSM 20642 / JCM 10262 / PW2</strain>
    </source>
</reference>
<dbReference type="InterPro" id="IPR025098">
    <property type="entry name" value="DUF4013"/>
</dbReference>